<dbReference type="Proteomes" id="UP000444721">
    <property type="component" value="Unassembled WGS sequence"/>
</dbReference>
<dbReference type="AlphaFoldDB" id="A0A6A5BV77"/>
<dbReference type="OrthoDB" id="10266265at2759"/>
<dbReference type="OMA" id="VHQLNNA"/>
<dbReference type="VEuPathDB" id="AmoebaDB:FDP41_003150"/>
<dbReference type="GeneID" id="68110368"/>
<name>A0A6A5BV77_NAEFO</name>
<dbReference type="VEuPathDB" id="AmoebaDB:NfTy_059260"/>
<evidence type="ECO:0000313" key="2">
    <source>
        <dbReference type="EMBL" id="KAF0977828.1"/>
    </source>
</evidence>
<dbReference type="InterPro" id="IPR001619">
    <property type="entry name" value="Sec1-like"/>
</dbReference>
<dbReference type="InterPro" id="IPR043154">
    <property type="entry name" value="Sec-1-like_dom1"/>
</dbReference>
<comment type="caution">
    <text evidence="2">The sequence shown here is derived from an EMBL/GenBank/DDBJ whole genome shotgun (WGS) entry which is preliminary data.</text>
</comment>
<reference evidence="2 3" key="1">
    <citation type="journal article" date="2019" name="Sci. Rep.">
        <title>Nanopore sequencing improves the draft genome of the human pathogenic amoeba Naegleria fowleri.</title>
        <authorList>
            <person name="Liechti N."/>
            <person name="Schurch N."/>
            <person name="Bruggmann R."/>
            <person name="Wittwer M."/>
        </authorList>
    </citation>
    <scope>NUCLEOTIDE SEQUENCE [LARGE SCALE GENOMIC DNA]</scope>
    <source>
        <strain evidence="2 3">ATCC 30894</strain>
    </source>
</reference>
<dbReference type="Gene3D" id="1.25.40.60">
    <property type="match status" value="1"/>
</dbReference>
<dbReference type="EMBL" id="VFQX01000033">
    <property type="protein sequence ID" value="KAF0977828.1"/>
    <property type="molecule type" value="Genomic_DNA"/>
</dbReference>
<dbReference type="Gene3D" id="3.90.830.10">
    <property type="entry name" value="Syntaxin Binding Protein 1, Chain A, domain 2"/>
    <property type="match status" value="1"/>
</dbReference>
<dbReference type="InterPro" id="IPR036045">
    <property type="entry name" value="Sec1-like_sf"/>
</dbReference>
<organism evidence="2 3">
    <name type="scientific">Naegleria fowleri</name>
    <name type="common">Brain eating amoeba</name>
    <dbReference type="NCBI Taxonomy" id="5763"/>
    <lineage>
        <taxon>Eukaryota</taxon>
        <taxon>Discoba</taxon>
        <taxon>Heterolobosea</taxon>
        <taxon>Tetramitia</taxon>
        <taxon>Eutetramitia</taxon>
        <taxon>Vahlkampfiidae</taxon>
        <taxon>Naegleria</taxon>
    </lineage>
</organism>
<dbReference type="SUPFAM" id="SSF56815">
    <property type="entry name" value="Sec1/munc18-like (SM) proteins"/>
    <property type="match status" value="1"/>
</dbReference>
<evidence type="ECO:0000256" key="1">
    <source>
        <dbReference type="ARBA" id="ARBA00009884"/>
    </source>
</evidence>
<dbReference type="InterPro" id="IPR043127">
    <property type="entry name" value="Sec-1-like_dom3a"/>
</dbReference>
<dbReference type="PANTHER" id="PTHR11679">
    <property type="entry name" value="VESICLE PROTEIN SORTING-ASSOCIATED"/>
    <property type="match status" value="1"/>
</dbReference>
<dbReference type="Gene3D" id="3.40.50.2060">
    <property type="match status" value="1"/>
</dbReference>
<dbReference type="VEuPathDB" id="AmoebaDB:NF0030520"/>
<gene>
    <name evidence="2" type="ORF">FDP41_003150</name>
</gene>
<protein>
    <submittedName>
        <fullName evidence="2">Uncharacterized protein</fullName>
    </submittedName>
</protein>
<dbReference type="Gene3D" id="3.40.50.1910">
    <property type="match status" value="1"/>
</dbReference>
<accession>A0A6A5BV77</accession>
<proteinExistence type="inferred from homology"/>
<dbReference type="RefSeq" id="XP_044562541.1">
    <property type="nucleotide sequence ID" value="XM_044706423.1"/>
</dbReference>
<dbReference type="PIRSF" id="PIRSF005715">
    <property type="entry name" value="VPS45_Sec1"/>
    <property type="match status" value="1"/>
</dbReference>
<sequence>MLNSSTSGSVATSPVLGTDKEQQRKMNVVRAVKDYILDMVDSVKGVKVLLLDEYTRDIVSVVTPFSLIMQKNVFLVDLLNNEKRQPLPNMRALVFVRPTSDNAMHLKAELLSPKYQTYSVFFSNVASQNILEKIASSDKNELVKNVFEYFADYLALDNTIFSFNIPSTISLLNASWDDPLISKINDGLTSLLISLRKKPFIRYQKSSDLCKKIATELSERISTNNHDNGVFDFKMESETRYHAKAPPPPILLILDRRDDPVTPLLTQWTYQAMIHELLGLQNNVVTFPSDKREEVISPQYDEFFATNMYENWGDLCKNVKKVVDRYQENHNMKENIQSIEDLAKFMHNFPVFKKQQQEVEKHVSIVTELRSIVAKRHLLDVSEVEQELVCGKSHADNYEALQNMLNREFLSEKDAIRLVLLYALRYEDRKAELKILKSILSRKGVKNTALIDYAVKYGGKSQRTPGLFDEAPTSISLTGFFKKVASEFQDKEVTNVFTQHKPRLYDTLDLLFKGKLSFDDYPFISLTSRETPQEVIVFIVGGFTYEEASSVELFNSKSRREADENAKVKANFGVISSLNQIDDNFKSVVLGGTSILNSDSYLKELKAYVKNQSRGQFDSDEEEDSLV</sequence>
<dbReference type="Pfam" id="PF00995">
    <property type="entry name" value="Sec1"/>
    <property type="match status" value="1"/>
</dbReference>
<evidence type="ECO:0000313" key="3">
    <source>
        <dbReference type="Proteomes" id="UP000444721"/>
    </source>
</evidence>
<comment type="similarity">
    <text evidence="1">Belongs to the STXBP/unc-18/SEC1 family.</text>
</comment>
<dbReference type="InterPro" id="IPR027482">
    <property type="entry name" value="Sec1-like_dom2"/>
</dbReference>
<dbReference type="GO" id="GO:0016192">
    <property type="term" value="P:vesicle-mediated transport"/>
    <property type="evidence" value="ECO:0007669"/>
    <property type="project" value="InterPro"/>
</dbReference>
<keyword evidence="3" id="KW-1185">Reference proteome</keyword>